<sequence length="1203" mass="133442">MSYSQPIPRDGDGGSSVLGGGNGRGSARRNSLEEERIPRSRSSSDNEYSTAEDWNDDYGGGPDNLRNPYFSHNQQLRFYQSLSCPDETDRNHYHRQHHPQLSHHLHPSSYHQYGGGVFLGSVRFNDTSSSLGWRTSTGGGSGTFSPPKMSAGVGVGAALPEFTGAGGDQGIFKLPLRAPVHPGRPPSLDLRPHPLRETQAGSFLRTIACTPTQLWAGQESGVRFWNFSDLYEGQEGEGRILVRGDEESAPFRISHQTSPTLCMVVDAATHLVWTGHKDGKIRSWRMDQPRHHTFASFDSTIPSTTSSGSSQHIRSFKEGLAWQAHRSPVLSMIITSYGDLWSGSEGGVIKAWPWEAVEKSLSLPTEERHMAALLLERSYIDLRSNVTVGGVCALPASDVKYLLSDNLRSKVWSGGYLSFALWDSRTKELLKVFGIDGQVDTRLDISPVNDAYIEDEMKMKFAATSKKEKSQGSVSFFQRSRNALMGAADAVRRVAVKSAFGDDNRRAESLAISMDGMIWMGCANGLLVQWDGNGNRLQEFNHNSSSVLCLCTFGTRLWAGYANGSMQVMDLEGNRFGSWVAHSSPVIKMTVGNGFVFTLANHGGIRGWNLTSPGPLDKILLTELTNRQILYTKKENIKILAGTWNVGQERASHDSLIVWLGSAASEVGLVVVGLQEVEMGAGFLAMAAAKETVGLEGSANGQWWLDTIGKTLDEGTSFERVGSRQLAGLLIAIWARKNLRAYIGDIDAAAVPCGFGRAIGNKGAVGLRIRIYDRIMCFVNCHFAAHLEAVNRRNADFDHVYRTMTFSRQSQGLNAANAGASSALQLFRGPNVRPLAFQTDDGRPELSEADMVIFLGDFNYRLHGISYDEARDFVSQRCFDWLREKDQLRAEMKLGKVFQGIREGHIKFPPTYKFERHQAGLSGYDSSEKKRIPAWCDRILYRDSRSVSSSECSLECPVVSSICQYDACMDVTDSDHKPVRCIFNVDIARADELTRRQEFGEIMMSNEKITSLLEEVCTVPETIVSTNSIILQNQDVTILRITNISETEKAMFEIACERQSAIMEDGFATDHSARGAFGFPQWLEVAPAAGMIRPGQTVEVSMQHEDLHTLEEFVDGVLQNRWYEDLTRDKEVVLLVHVTGDRSTERRRHRVTVRHCFSSRASGASSSRGPSQRTQSSVLHRSDFRYLGSSSDIVDDFHYMHDS</sequence>
<evidence type="ECO:0000313" key="11">
    <source>
        <dbReference type="EMBL" id="CAA7388540.1"/>
    </source>
</evidence>
<dbReference type="SUPFAM" id="SSF56219">
    <property type="entry name" value="DNase I-like"/>
    <property type="match status" value="1"/>
</dbReference>
<feature type="region of interest" description="Disordered" evidence="9">
    <location>
        <begin position="1158"/>
        <end position="1177"/>
    </location>
</feature>
<organism evidence="11 12">
    <name type="scientific">Spirodela intermedia</name>
    <name type="common">Intermediate duckweed</name>
    <dbReference type="NCBI Taxonomy" id="51605"/>
    <lineage>
        <taxon>Eukaryota</taxon>
        <taxon>Viridiplantae</taxon>
        <taxon>Streptophyta</taxon>
        <taxon>Embryophyta</taxon>
        <taxon>Tracheophyta</taxon>
        <taxon>Spermatophyta</taxon>
        <taxon>Magnoliopsida</taxon>
        <taxon>Liliopsida</taxon>
        <taxon>Araceae</taxon>
        <taxon>Lemnoideae</taxon>
        <taxon>Spirodela</taxon>
    </lineage>
</organism>
<feature type="compositionally biased region" description="Gly residues" evidence="9">
    <location>
        <begin position="13"/>
        <end position="24"/>
    </location>
</feature>
<dbReference type="InterPro" id="IPR036322">
    <property type="entry name" value="WD40_repeat_dom_sf"/>
</dbReference>
<evidence type="ECO:0000313" key="12">
    <source>
        <dbReference type="Proteomes" id="UP000663760"/>
    </source>
</evidence>
<dbReference type="Gene3D" id="3.60.10.10">
    <property type="entry name" value="Endonuclease/exonuclease/phosphatase"/>
    <property type="match status" value="1"/>
</dbReference>
<feature type="compositionally biased region" description="Low complexity" evidence="9">
    <location>
        <begin position="1158"/>
        <end position="1169"/>
    </location>
</feature>
<dbReference type="GO" id="GO:0004439">
    <property type="term" value="F:phosphatidylinositol-4,5-bisphosphate 5-phosphatase activity"/>
    <property type="evidence" value="ECO:0007669"/>
    <property type="project" value="TreeGrafter"/>
</dbReference>
<dbReference type="PANTHER" id="PTHR11200:SF300">
    <property type="entry name" value="TYPE II INOSITOL 1,4,5-TRISPHOSPHATE 5-PHOSPHATASE"/>
    <property type="match status" value="1"/>
</dbReference>
<dbReference type="Pfam" id="PF23754">
    <property type="entry name" value="Beta-prop_IP5PC_F"/>
    <property type="match status" value="1"/>
</dbReference>
<evidence type="ECO:0000256" key="7">
    <source>
        <dbReference type="ARBA" id="ARBA00022842"/>
    </source>
</evidence>
<keyword evidence="12" id="KW-1185">Reference proteome</keyword>
<dbReference type="OrthoDB" id="1925875at2759"/>
<proteinExistence type="inferred from homology"/>
<evidence type="ECO:0000259" key="10">
    <source>
        <dbReference type="PROSITE" id="PS50202"/>
    </source>
</evidence>
<comment type="cofactor">
    <cofactor evidence="1">
        <name>Mg(2+)</name>
        <dbReference type="ChEBI" id="CHEBI:18420"/>
    </cofactor>
</comment>
<dbReference type="InterPro" id="IPR046985">
    <property type="entry name" value="IP5"/>
</dbReference>
<dbReference type="Proteomes" id="UP000663760">
    <property type="component" value="Chromosome 1"/>
</dbReference>
<dbReference type="Gene3D" id="2.130.10.10">
    <property type="entry name" value="YVTN repeat-like/Quinoprotein amine dehydrogenase"/>
    <property type="match status" value="2"/>
</dbReference>
<dbReference type="SUPFAM" id="SSF50978">
    <property type="entry name" value="WD40 repeat-like"/>
    <property type="match status" value="1"/>
</dbReference>
<keyword evidence="8" id="KW-0832">Ubl conjugation</keyword>
<dbReference type="InterPro" id="IPR015943">
    <property type="entry name" value="WD40/YVTN_repeat-like_dom_sf"/>
</dbReference>
<dbReference type="GO" id="GO:0046856">
    <property type="term" value="P:phosphatidylinositol dephosphorylation"/>
    <property type="evidence" value="ECO:0007669"/>
    <property type="project" value="InterPro"/>
</dbReference>
<keyword evidence="6" id="KW-0378">Hydrolase</keyword>
<accession>A0A7I8JXD0</accession>
<evidence type="ECO:0000256" key="4">
    <source>
        <dbReference type="ARBA" id="ARBA00022723"/>
    </source>
</evidence>
<evidence type="ECO:0000256" key="3">
    <source>
        <dbReference type="ARBA" id="ARBA00022499"/>
    </source>
</evidence>
<dbReference type="AlphaFoldDB" id="A0A7I8JXD0"/>
<dbReference type="PROSITE" id="PS50202">
    <property type="entry name" value="MSP"/>
    <property type="match status" value="1"/>
</dbReference>
<keyword evidence="5" id="KW-0677">Repeat</keyword>
<evidence type="ECO:0000256" key="8">
    <source>
        <dbReference type="ARBA" id="ARBA00022843"/>
    </source>
</evidence>
<dbReference type="InterPro" id="IPR056455">
    <property type="entry name" value="Ig-like_IP5PC_F"/>
</dbReference>
<dbReference type="EMBL" id="LR746264">
    <property type="protein sequence ID" value="CAA7388540.1"/>
    <property type="molecule type" value="Genomic_DNA"/>
</dbReference>
<dbReference type="Pfam" id="PF22669">
    <property type="entry name" value="Exo_endo_phos2"/>
    <property type="match status" value="1"/>
</dbReference>
<feature type="compositionally biased region" description="Basic and acidic residues" evidence="9">
    <location>
        <begin position="30"/>
        <end position="44"/>
    </location>
</feature>
<dbReference type="FunFam" id="2.130.10.10:FF:001216">
    <property type="entry name" value="Type II inositol polyphosphate 5-phosphatase 15"/>
    <property type="match status" value="1"/>
</dbReference>
<dbReference type="Pfam" id="PF23755">
    <property type="entry name" value="Ig-like_IP5PC_F"/>
    <property type="match status" value="1"/>
</dbReference>
<dbReference type="GO" id="GO:0009846">
    <property type="term" value="P:pollen germination"/>
    <property type="evidence" value="ECO:0007669"/>
    <property type="project" value="UniProtKB-ARBA"/>
</dbReference>
<dbReference type="PANTHER" id="PTHR11200">
    <property type="entry name" value="INOSITOL 5-PHOSPHATASE"/>
    <property type="match status" value="1"/>
</dbReference>
<dbReference type="InterPro" id="IPR001680">
    <property type="entry name" value="WD40_rpt"/>
</dbReference>
<dbReference type="InterPro" id="IPR000300">
    <property type="entry name" value="IPPc"/>
</dbReference>
<keyword evidence="4" id="KW-0479">Metal-binding</keyword>
<evidence type="ECO:0000256" key="1">
    <source>
        <dbReference type="ARBA" id="ARBA00001946"/>
    </source>
</evidence>
<dbReference type="GO" id="GO:0046872">
    <property type="term" value="F:metal ion binding"/>
    <property type="evidence" value="ECO:0007669"/>
    <property type="project" value="UniProtKB-KW"/>
</dbReference>
<evidence type="ECO:0000256" key="9">
    <source>
        <dbReference type="SAM" id="MobiDB-lite"/>
    </source>
</evidence>
<gene>
    <name evidence="11" type="ORF">SI8410_01000749</name>
</gene>
<reference evidence="11" key="1">
    <citation type="submission" date="2020-02" db="EMBL/GenBank/DDBJ databases">
        <authorList>
            <person name="Scholz U."/>
            <person name="Mascher M."/>
            <person name="Fiebig A."/>
        </authorList>
    </citation>
    <scope>NUCLEOTIDE SEQUENCE</scope>
</reference>
<keyword evidence="7" id="KW-0460">Magnesium</keyword>
<name>A0A7I8JXD0_SPIIN</name>
<dbReference type="CDD" id="cd09074">
    <property type="entry name" value="INPP5c"/>
    <property type="match status" value="1"/>
</dbReference>
<feature type="region of interest" description="Disordered" evidence="9">
    <location>
        <begin position="1"/>
        <end position="69"/>
    </location>
</feature>
<dbReference type="SMART" id="SM00320">
    <property type="entry name" value="WD40"/>
    <property type="match status" value="4"/>
</dbReference>
<dbReference type="SMART" id="SM00128">
    <property type="entry name" value="IPPc"/>
    <property type="match status" value="1"/>
</dbReference>
<dbReference type="InterPro" id="IPR036691">
    <property type="entry name" value="Endo/exonu/phosph_ase_sf"/>
</dbReference>
<evidence type="ECO:0000256" key="6">
    <source>
        <dbReference type="ARBA" id="ARBA00022801"/>
    </source>
</evidence>
<feature type="domain" description="MSP" evidence="10">
    <location>
        <begin position="1015"/>
        <end position="1181"/>
    </location>
</feature>
<protein>
    <recommendedName>
        <fullName evidence="10">MSP domain-containing protein</fullName>
    </recommendedName>
</protein>
<dbReference type="FunFam" id="3.60.10.10:FF:000011">
    <property type="entry name" value="Type II inositol polyphosphate 5-phosphatase 15"/>
    <property type="match status" value="1"/>
</dbReference>
<keyword evidence="3" id="KW-1017">Isopeptide bond</keyword>
<evidence type="ECO:0000256" key="5">
    <source>
        <dbReference type="ARBA" id="ARBA00022737"/>
    </source>
</evidence>
<evidence type="ECO:0000256" key="2">
    <source>
        <dbReference type="ARBA" id="ARBA00010768"/>
    </source>
</evidence>
<comment type="similarity">
    <text evidence="2">Belongs to the inositol polyphosphate 5-phosphatase family.</text>
</comment>
<dbReference type="InterPro" id="IPR056454">
    <property type="entry name" value="Beta-prop_IP5PC_F"/>
</dbReference>
<dbReference type="InterPro" id="IPR000535">
    <property type="entry name" value="MSP_dom"/>
</dbReference>